<gene>
    <name evidence="3" type="ORF">ABQ292_07010</name>
</gene>
<organism evidence="3 4">
    <name type="scientific">Geodermatophilus maliterrae</name>
    <dbReference type="NCBI Taxonomy" id="3162531"/>
    <lineage>
        <taxon>Bacteria</taxon>
        <taxon>Bacillati</taxon>
        <taxon>Actinomycetota</taxon>
        <taxon>Actinomycetes</taxon>
        <taxon>Geodermatophilales</taxon>
        <taxon>Geodermatophilaceae</taxon>
        <taxon>Geodermatophilus</taxon>
    </lineage>
</organism>
<feature type="transmembrane region" description="Helical" evidence="2">
    <location>
        <begin position="464"/>
        <end position="486"/>
    </location>
</feature>
<keyword evidence="2" id="KW-0472">Membrane</keyword>
<keyword evidence="2" id="KW-0812">Transmembrane</keyword>
<evidence type="ECO:0000313" key="3">
    <source>
        <dbReference type="EMBL" id="MEX5718118.1"/>
    </source>
</evidence>
<dbReference type="NCBIfam" id="NF047321">
    <property type="entry name" value="SCO7613_CTERM"/>
    <property type="match status" value="1"/>
</dbReference>
<proteinExistence type="predicted"/>
<feature type="transmembrane region" description="Helical" evidence="2">
    <location>
        <begin position="34"/>
        <end position="53"/>
    </location>
</feature>
<feature type="transmembrane region" description="Helical" evidence="2">
    <location>
        <begin position="267"/>
        <end position="287"/>
    </location>
</feature>
<dbReference type="Proteomes" id="UP001560045">
    <property type="component" value="Unassembled WGS sequence"/>
</dbReference>
<feature type="transmembrane region" description="Helical" evidence="2">
    <location>
        <begin position="533"/>
        <end position="552"/>
    </location>
</feature>
<feature type="transmembrane region" description="Helical" evidence="2">
    <location>
        <begin position="59"/>
        <end position="76"/>
    </location>
</feature>
<feature type="transmembrane region" description="Helical" evidence="2">
    <location>
        <begin position="243"/>
        <end position="261"/>
    </location>
</feature>
<feature type="transmembrane region" description="Helical" evidence="2">
    <location>
        <begin position="564"/>
        <end position="592"/>
    </location>
</feature>
<feature type="transmembrane region" description="Helical" evidence="2">
    <location>
        <begin position="161"/>
        <end position="177"/>
    </location>
</feature>
<feature type="transmembrane region" description="Helical" evidence="2">
    <location>
        <begin position="211"/>
        <end position="231"/>
    </location>
</feature>
<feature type="transmembrane region" description="Helical" evidence="2">
    <location>
        <begin position="322"/>
        <end position="340"/>
    </location>
</feature>
<evidence type="ECO:0000256" key="1">
    <source>
        <dbReference type="SAM" id="MobiDB-lite"/>
    </source>
</evidence>
<dbReference type="EMBL" id="JBFNXQ010000014">
    <property type="protein sequence ID" value="MEX5718118.1"/>
    <property type="molecule type" value="Genomic_DNA"/>
</dbReference>
<evidence type="ECO:0000256" key="2">
    <source>
        <dbReference type="SAM" id="Phobius"/>
    </source>
</evidence>
<feature type="transmembrane region" description="Helical" evidence="2">
    <location>
        <begin position="400"/>
        <end position="418"/>
    </location>
</feature>
<keyword evidence="4" id="KW-1185">Reference proteome</keyword>
<evidence type="ECO:0000313" key="4">
    <source>
        <dbReference type="Proteomes" id="UP001560045"/>
    </source>
</evidence>
<accession>A0ABV3XC39</accession>
<keyword evidence="2" id="KW-1133">Transmembrane helix</keyword>
<feature type="transmembrane region" description="Helical" evidence="2">
    <location>
        <begin position="506"/>
        <end position="526"/>
    </location>
</feature>
<dbReference type="RefSeq" id="WP_369204651.1">
    <property type="nucleotide sequence ID" value="NZ_JBFNXQ010000014.1"/>
</dbReference>
<feature type="region of interest" description="Disordered" evidence="1">
    <location>
        <begin position="1"/>
        <end position="27"/>
    </location>
</feature>
<name>A0ABV3XC39_9ACTN</name>
<comment type="caution">
    <text evidence="3">The sequence shown here is derived from an EMBL/GenBank/DDBJ whole genome shotgun (WGS) entry which is preliminary data.</text>
</comment>
<feature type="transmembrane region" description="Helical" evidence="2">
    <location>
        <begin position="347"/>
        <end position="364"/>
    </location>
</feature>
<feature type="compositionally biased region" description="Pro residues" evidence="1">
    <location>
        <begin position="1"/>
        <end position="24"/>
    </location>
</feature>
<feature type="transmembrane region" description="Helical" evidence="2">
    <location>
        <begin position="184"/>
        <end position="205"/>
    </location>
</feature>
<reference evidence="3 4" key="1">
    <citation type="submission" date="2024-06" db="EMBL/GenBank/DDBJ databases">
        <title>Draft genome sequence of Geodermatophilus badlandi, a novel member of the Geodermatophilaceae isolated from badland sedimentary rocks in the Red desert, Wyoming, USA.</title>
        <authorList>
            <person name="Ben Tekaya S."/>
            <person name="Nouioui I."/>
            <person name="Flores G.M."/>
            <person name="Shaal M.N."/>
            <person name="Bredoire F."/>
            <person name="Basile F."/>
            <person name="Van Diepen L."/>
            <person name="Ward N.L."/>
        </authorList>
    </citation>
    <scope>NUCLEOTIDE SEQUENCE [LARGE SCALE GENOMIC DNA]</scope>
    <source>
        <strain evidence="3 4">WL48A</strain>
    </source>
</reference>
<sequence length="612" mass="59643">MASAPRPPLPYPGSPPRGTAPPRDPVARLRPPQVLLAVGVVLLVAAGVAGPALVGDGAARTGVLVLAALAAAASAWAGRTPLRSTEEACAAAAAALALTGAATGDRPLDGGPVPTLVLAAVLVGLRVLRPRPLTWPLAAWVALQVAVLRSLDLVAGGPRSALLLAVALTGLAVTLAGRPRLARIALLTTAPWWAAGVTGGLVSAATDSGPARWLPAVLTVAVAAALLPVRLDRSVGSLLGPPRAVPVLAGLVAGGAVGAALSTDGPVPLPLAGLLGVYLVAVAAATLEGWRRGLLLPAAEAAGGVLVALSVAQLVAAARWPALVLLLVLTALPAVGVAAVRRDERPTAVPTAVGCLAAAALLAVPAGLLGTAASAAALTALFAATLAARPGMAADVRGPTGAAGAACAATALVVLAVVAAWAQLALHLAVQGALTYAWARLLARQPGTGARDEAGSTRRVGAAQLVAAAWTCAALAGATTVEAWSLPAAAGLLLAAGPELSRGPSWPAWGPGLVVAAAPSTVAAVVQPGALRPVLVLLVAAAVMAPAARAALRAPLVTGAATAVTLALGLVVVALPLPLAGVLVVGTALLVLGARRESHPVAGFGARLSEMR</sequence>
<protein>
    <submittedName>
        <fullName evidence="3">SCO7613 C-terminal domain-containing membrane protein</fullName>
    </submittedName>
</protein>
<feature type="transmembrane region" description="Helical" evidence="2">
    <location>
        <begin position="294"/>
        <end position="316"/>
    </location>
</feature>
<dbReference type="InterPro" id="IPR058062">
    <property type="entry name" value="SCO7613_C"/>
</dbReference>